<keyword evidence="3" id="KW-1185">Reference proteome</keyword>
<accession>A0ABS2Q8G6</accession>
<protein>
    <submittedName>
        <fullName evidence="2">Magnesium-transporting ATPase (P-type)</fullName>
    </submittedName>
</protein>
<feature type="transmembrane region" description="Helical" evidence="1">
    <location>
        <begin position="77"/>
        <end position="97"/>
    </location>
</feature>
<name>A0ABS2Q8G6_9BACL</name>
<evidence type="ECO:0000256" key="1">
    <source>
        <dbReference type="SAM" id="Phobius"/>
    </source>
</evidence>
<evidence type="ECO:0000313" key="2">
    <source>
        <dbReference type="EMBL" id="MBM7657946.1"/>
    </source>
</evidence>
<sequence length="179" mass="21535">MRMHNDLLNYNELFILIIIFVGYTLLFLLPKRFSRAQTLLAVIIGIYFDLFFDNVLCVQPFNFYTINDTPHFDQWDYLSQLMFGPFAYFFFYGCSMLRQTRWNYFTYTAVWSLFAIFSEAVSWHAGVYHYLNNYQMFYSLPIYLFVLTLSLIIYLFLYRDPPLKIGQLEKNKSKQSETS</sequence>
<dbReference type="EMBL" id="JAFBEV010000010">
    <property type="protein sequence ID" value="MBM7657946.1"/>
    <property type="molecule type" value="Genomic_DNA"/>
</dbReference>
<organism evidence="2 3">
    <name type="scientific">Sporolactobacillus spathodeae</name>
    <dbReference type="NCBI Taxonomy" id="1465502"/>
    <lineage>
        <taxon>Bacteria</taxon>
        <taxon>Bacillati</taxon>
        <taxon>Bacillota</taxon>
        <taxon>Bacilli</taxon>
        <taxon>Bacillales</taxon>
        <taxon>Sporolactobacillaceae</taxon>
        <taxon>Sporolactobacillus</taxon>
    </lineage>
</organism>
<feature type="transmembrane region" description="Helical" evidence="1">
    <location>
        <begin position="12"/>
        <end position="29"/>
    </location>
</feature>
<reference evidence="2 3" key="1">
    <citation type="submission" date="2021-01" db="EMBL/GenBank/DDBJ databases">
        <title>Genomic Encyclopedia of Type Strains, Phase IV (KMG-IV): sequencing the most valuable type-strain genomes for metagenomic binning, comparative biology and taxonomic classification.</title>
        <authorList>
            <person name="Goeker M."/>
        </authorList>
    </citation>
    <scope>NUCLEOTIDE SEQUENCE [LARGE SCALE GENOMIC DNA]</scope>
    <source>
        <strain evidence="2 3">DSM 100968</strain>
    </source>
</reference>
<comment type="caution">
    <text evidence="2">The sequence shown here is derived from an EMBL/GenBank/DDBJ whole genome shotgun (WGS) entry which is preliminary data.</text>
</comment>
<keyword evidence="1" id="KW-0812">Transmembrane</keyword>
<proteinExistence type="predicted"/>
<feature type="transmembrane region" description="Helical" evidence="1">
    <location>
        <begin position="137"/>
        <end position="157"/>
    </location>
</feature>
<evidence type="ECO:0000313" key="3">
    <source>
        <dbReference type="Proteomes" id="UP000823201"/>
    </source>
</evidence>
<dbReference type="Proteomes" id="UP000823201">
    <property type="component" value="Unassembled WGS sequence"/>
</dbReference>
<gene>
    <name evidence="2" type="ORF">JOC27_001397</name>
</gene>
<keyword evidence="1" id="KW-0472">Membrane</keyword>
<dbReference type="RefSeq" id="WP_205006315.1">
    <property type="nucleotide sequence ID" value="NZ_CBCRXA010000010.1"/>
</dbReference>
<feature type="transmembrane region" description="Helical" evidence="1">
    <location>
        <begin position="104"/>
        <end position="125"/>
    </location>
</feature>
<feature type="transmembrane region" description="Helical" evidence="1">
    <location>
        <begin position="41"/>
        <end position="65"/>
    </location>
</feature>
<keyword evidence="1" id="KW-1133">Transmembrane helix</keyword>